<evidence type="ECO:0000256" key="4">
    <source>
        <dbReference type="ARBA" id="ARBA00013208"/>
    </source>
</evidence>
<keyword evidence="6" id="KW-0645">Protease</keyword>
<organism evidence="9 10">
    <name type="scientific">Paenibacillus glycanilyticus</name>
    <dbReference type="NCBI Taxonomy" id="126569"/>
    <lineage>
        <taxon>Bacteria</taxon>
        <taxon>Bacillati</taxon>
        <taxon>Bacillota</taxon>
        <taxon>Bacilli</taxon>
        <taxon>Bacillales</taxon>
        <taxon>Paenibacillaceae</taxon>
        <taxon>Paenibacillus</taxon>
    </lineage>
</organism>
<dbReference type="Pfam" id="PF10502">
    <property type="entry name" value="Peptidase_S26"/>
    <property type="match status" value="1"/>
</dbReference>
<feature type="transmembrane region" description="Helical" evidence="6">
    <location>
        <begin position="43"/>
        <end position="67"/>
    </location>
</feature>
<dbReference type="InterPro" id="IPR036286">
    <property type="entry name" value="LexA/Signal_pep-like_sf"/>
</dbReference>
<dbReference type="EMBL" id="BSSQ01000028">
    <property type="protein sequence ID" value="GLX71172.1"/>
    <property type="molecule type" value="Genomic_DNA"/>
</dbReference>
<evidence type="ECO:0000256" key="3">
    <source>
        <dbReference type="ARBA" id="ARBA00009370"/>
    </source>
</evidence>
<feature type="region of interest" description="Disordered" evidence="7">
    <location>
        <begin position="1"/>
        <end position="32"/>
    </location>
</feature>
<dbReference type="Proteomes" id="UP001157114">
    <property type="component" value="Unassembled WGS sequence"/>
</dbReference>
<evidence type="ECO:0000313" key="9">
    <source>
        <dbReference type="EMBL" id="GLX71172.1"/>
    </source>
</evidence>
<dbReference type="SUPFAM" id="SSF51306">
    <property type="entry name" value="LexA/Signal peptidase"/>
    <property type="match status" value="1"/>
</dbReference>
<evidence type="ECO:0000256" key="7">
    <source>
        <dbReference type="SAM" id="MobiDB-lite"/>
    </source>
</evidence>
<dbReference type="InterPro" id="IPR019757">
    <property type="entry name" value="Pept_S26A_signal_pept_1_Lys-AS"/>
</dbReference>
<dbReference type="RefSeq" id="WP_284241983.1">
    <property type="nucleotide sequence ID" value="NZ_BSSQ01000028.1"/>
</dbReference>
<comment type="similarity">
    <text evidence="3 6">Belongs to the peptidase S26 family.</text>
</comment>
<evidence type="ECO:0000256" key="2">
    <source>
        <dbReference type="ARBA" id="ARBA00004401"/>
    </source>
</evidence>
<dbReference type="NCBIfam" id="TIGR02227">
    <property type="entry name" value="sigpep_I_bact"/>
    <property type="match status" value="1"/>
</dbReference>
<dbReference type="CDD" id="cd06530">
    <property type="entry name" value="S26_SPase_I"/>
    <property type="match status" value="1"/>
</dbReference>
<dbReference type="Gene3D" id="2.10.109.10">
    <property type="entry name" value="Umud Fragment, subunit A"/>
    <property type="match status" value="1"/>
</dbReference>
<gene>
    <name evidence="9" type="primary">lepB_2</name>
    <name evidence="9" type="ORF">MU1_55210</name>
</gene>
<name>A0ABQ6GKE0_9BACL</name>
<evidence type="ECO:0000256" key="1">
    <source>
        <dbReference type="ARBA" id="ARBA00000677"/>
    </source>
</evidence>
<keyword evidence="6" id="KW-0472">Membrane</keyword>
<keyword evidence="10" id="KW-1185">Reference proteome</keyword>
<comment type="subcellular location">
    <subcellularLocation>
        <location evidence="2">Cell membrane</location>
        <topology evidence="2">Single-pass type II membrane protein</topology>
    </subcellularLocation>
    <subcellularLocation>
        <location evidence="6">Membrane</location>
        <topology evidence="6">Single-pass type II membrane protein</topology>
    </subcellularLocation>
</comment>
<dbReference type="PANTHER" id="PTHR43390">
    <property type="entry name" value="SIGNAL PEPTIDASE I"/>
    <property type="match status" value="1"/>
</dbReference>
<dbReference type="InterPro" id="IPR000223">
    <property type="entry name" value="Pept_S26A_signal_pept_1"/>
</dbReference>
<dbReference type="PROSITE" id="PS00760">
    <property type="entry name" value="SPASE_I_2"/>
    <property type="match status" value="1"/>
</dbReference>
<comment type="caution">
    <text evidence="9">The sequence shown here is derived from an EMBL/GenBank/DDBJ whole genome shotgun (WGS) entry which is preliminary data.</text>
</comment>
<protein>
    <recommendedName>
        <fullName evidence="4 6">Signal peptidase I</fullName>
        <ecNumber evidence="4 6">3.4.21.89</ecNumber>
    </recommendedName>
</protein>
<proteinExistence type="inferred from homology"/>
<dbReference type="EC" id="3.4.21.89" evidence="4 6"/>
<dbReference type="PRINTS" id="PR00727">
    <property type="entry name" value="LEADERPTASE"/>
</dbReference>
<feature type="domain" description="Peptidase S26" evidence="8">
    <location>
        <begin position="41"/>
        <end position="210"/>
    </location>
</feature>
<feature type="compositionally biased region" description="Polar residues" evidence="7">
    <location>
        <begin position="1"/>
        <end position="26"/>
    </location>
</feature>
<evidence type="ECO:0000313" key="10">
    <source>
        <dbReference type="Proteomes" id="UP001157114"/>
    </source>
</evidence>
<accession>A0ABQ6GKE0</accession>
<dbReference type="InterPro" id="IPR019533">
    <property type="entry name" value="Peptidase_S26"/>
</dbReference>
<keyword evidence="5 6" id="KW-0378">Hydrolase</keyword>
<comment type="catalytic activity">
    <reaction evidence="1 6">
        <text>Cleavage of hydrophobic, N-terminal signal or leader sequences from secreted and periplasmic proteins.</text>
        <dbReference type="EC" id="3.4.21.89"/>
    </reaction>
</comment>
<dbReference type="PANTHER" id="PTHR43390:SF1">
    <property type="entry name" value="CHLOROPLAST PROCESSING PEPTIDASE"/>
    <property type="match status" value="1"/>
</dbReference>
<evidence type="ECO:0000256" key="5">
    <source>
        <dbReference type="ARBA" id="ARBA00022801"/>
    </source>
</evidence>
<keyword evidence="6" id="KW-0812">Transmembrane</keyword>
<sequence>MNSQQPNEDSNQQTEVINGSTLNTSGPADAKKGGRAYKEIVDWIKALAIAVILVFVIRTFLFSPFIVDGPSMEPNFYTGERLIVNKLIFKMREPHHGEVVVFHVPDQGRDFIKRVIGVPGDTIKVVGDDVFINDQKVEEPYLKEAIALAHENGELYNTGPDFPNANVSESVVPEGKIFAMGDHRGNSQDSRDIGYVSEKEIIGRADVMFWPLNKISIIKHYKVHW</sequence>
<keyword evidence="6" id="KW-1133">Transmembrane helix</keyword>
<evidence type="ECO:0000256" key="6">
    <source>
        <dbReference type="RuleBase" id="RU362042"/>
    </source>
</evidence>
<reference evidence="9 10" key="1">
    <citation type="submission" date="2023-03" db="EMBL/GenBank/DDBJ databases">
        <title>Draft genome sequence of the bacteria which degrade cell wall of Tricholomamatutake.</title>
        <authorList>
            <person name="Konishi Y."/>
            <person name="Fukuta Y."/>
            <person name="Shirasaka N."/>
        </authorList>
    </citation>
    <scope>NUCLEOTIDE SEQUENCE [LARGE SCALE GENOMIC DNA]</scope>
    <source>
        <strain evidence="10">mu1</strain>
    </source>
</reference>
<evidence type="ECO:0000259" key="8">
    <source>
        <dbReference type="Pfam" id="PF10502"/>
    </source>
</evidence>